<dbReference type="Proteomes" id="UP000001861">
    <property type="component" value="Unassembled WGS sequence"/>
</dbReference>
<evidence type="ECO:0000259" key="2">
    <source>
        <dbReference type="PROSITE" id="PS50181"/>
    </source>
</evidence>
<gene>
    <name evidence="3" type="ORF">CC1G_00586</name>
</gene>
<sequence>MLQELQPSTQQSRLLRQRKKPRYDLDSDSEDEDRPKRLPKRHQRSPSNKRQKRRGKLATFVNLPLDILHEIFSHLHPYELLKLARTTKDFRRILMHKSSISTWRASFSELHNLPPCPPGMPEPAWANLCFSPHCHICLTPGVRNVEWRFRIRMCAKCAPNHLIETYPLPSLDDLNRSIPGGFDIEIQNLPDIRYLLPNREGKRFKRVFMLEDLINFRDKFKALQTPEERLAFIDEQRKATEALNLHATNCAAWSHNQADDRSDELSRLRQERRQAIIKKLEQLGYKKDLQSIMPPDSLERQPFASKPQRLTERIWNNIKPAAIKFMDQMREKRLQRELEELAVARKASACQYLQQVKNSLLPCSNLLPEPPDFCLLPGVTNILRKPLDVDVDASTFAANLSDIQGMFATWRKDVVLPRLRQMMFAEEVRANVKWESADLPKGPAERPDSKTLAQTFTQEGKRTISMAGLEQKMKLANTVYACRHCPIGRSESVEYPSYFGFQDRLLFYPHVLGHPCLTRNRDEYYFPYLGPSVKHDAALYLENSPGTVRTRWCVGNLAVDKKASEIAALVIQRVGLDPATATTDDMDRLDPWFHCAGCMPHMKRAKAAASSSDSDDDPDFTFIPLVGYYNWRRAIKHQLDLHTPRPDPRDLFTAPISRRPSPPLSVGNLIPVSPNDSVMEKIKHKEHANEMERAEIWCCAHCRDLPRETELCTWPSMKEHLAKLHNLEDPVLDRDYFKHYAACDLMTHSNFTVLIEQNVPGFF</sequence>
<dbReference type="SMART" id="SM00256">
    <property type="entry name" value="FBOX"/>
    <property type="match status" value="1"/>
</dbReference>
<dbReference type="AlphaFoldDB" id="A8N3R5"/>
<keyword evidence="4" id="KW-1185">Reference proteome</keyword>
<accession>A8N3R5</accession>
<dbReference type="SUPFAM" id="SSF81383">
    <property type="entry name" value="F-box domain"/>
    <property type="match status" value="1"/>
</dbReference>
<evidence type="ECO:0000256" key="1">
    <source>
        <dbReference type="SAM" id="MobiDB-lite"/>
    </source>
</evidence>
<dbReference type="HOGENOM" id="CLU_010790_2_0_1"/>
<reference evidence="3 4" key="1">
    <citation type="journal article" date="2010" name="Proc. Natl. Acad. Sci. U.S.A.">
        <title>Insights into evolution of multicellular fungi from the assembled chromosomes of the mushroom Coprinopsis cinerea (Coprinus cinereus).</title>
        <authorList>
            <person name="Stajich J.E."/>
            <person name="Wilke S.K."/>
            <person name="Ahren D."/>
            <person name="Au C.H."/>
            <person name="Birren B.W."/>
            <person name="Borodovsky M."/>
            <person name="Burns C."/>
            <person name="Canback B."/>
            <person name="Casselton L.A."/>
            <person name="Cheng C.K."/>
            <person name="Deng J."/>
            <person name="Dietrich F.S."/>
            <person name="Fargo D.C."/>
            <person name="Farman M.L."/>
            <person name="Gathman A.C."/>
            <person name="Goldberg J."/>
            <person name="Guigo R."/>
            <person name="Hoegger P.J."/>
            <person name="Hooker J.B."/>
            <person name="Huggins A."/>
            <person name="James T.Y."/>
            <person name="Kamada T."/>
            <person name="Kilaru S."/>
            <person name="Kodira C."/>
            <person name="Kues U."/>
            <person name="Kupfer D."/>
            <person name="Kwan H.S."/>
            <person name="Lomsadze A."/>
            <person name="Li W."/>
            <person name="Lilly W.W."/>
            <person name="Ma L.J."/>
            <person name="Mackey A.J."/>
            <person name="Manning G."/>
            <person name="Martin F."/>
            <person name="Muraguchi H."/>
            <person name="Natvig D.O."/>
            <person name="Palmerini H."/>
            <person name="Ramesh M.A."/>
            <person name="Rehmeyer C.J."/>
            <person name="Roe B.A."/>
            <person name="Shenoy N."/>
            <person name="Stanke M."/>
            <person name="Ter-Hovhannisyan V."/>
            <person name="Tunlid A."/>
            <person name="Velagapudi R."/>
            <person name="Vision T.J."/>
            <person name="Zeng Q."/>
            <person name="Zolan M.E."/>
            <person name="Pukkila P.J."/>
        </authorList>
    </citation>
    <scope>NUCLEOTIDE SEQUENCE [LARGE SCALE GENOMIC DNA]</scope>
    <source>
        <strain evidence="4">Okayama-7 / 130 / ATCC MYA-4618 / FGSC 9003</strain>
    </source>
</reference>
<dbReference type="CDD" id="cd09917">
    <property type="entry name" value="F-box_SF"/>
    <property type="match status" value="1"/>
</dbReference>
<feature type="compositionally biased region" description="Basic residues" evidence="1">
    <location>
        <begin position="37"/>
        <end position="55"/>
    </location>
</feature>
<dbReference type="Pfam" id="PF12937">
    <property type="entry name" value="F-box-like"/>
    <property type="match status" value="1"/>
</dbReference>
<dbReference type="GeneID" id="6005836"/>
<protein>
    <recommendedName>
        <fullName evidence="2">F-box domain-containing protein</fullName>
    </recommendedName>
</protein>
<dbReference type="EMBL" id="AACS02000001">
    <property type="protein sequence ID" value="EAU92367.2"/>
    <property type="molecule type" value="Genomic_DNA"/>
</dbReference>
<dbReference type="OrthoDB" id="2322499at2759"/>
<dbReference type="InParanoid" id="A8N3R5"/>
<dbReference type="InterPro" id="IPR036047">
    <property type="entry name" value="F-box-like_dom_sf"/>
</dbReference>
<name>A8N3R5_COPC7</name>
<feature type="region of interest" description="Disordered" evidence="1">
    <location>
        <begin position="1"/>
        <end position="55"/>
    </location>
</feature>
<evidence type="ECO:0000313" key="3">
    <source>
        <dbReference type="EMBL" id="EAU92367.2"/>
    </source>
</evidence>
<dbReference type="Gene3D" id="1.20.1280.50">
    <property type="match status" value="1"/>
</dbReference>
<feature type="compositionally biased region" description="Polar residues" evidence="1">
    <location>
        <begin position="1"/>
        <end position="14"/>
    </location>
</feature>
<dbReference type="OMA" id="CAKECEP"/>
<dbReference type="RefSeq" id="XP_001829407.2">
    <property type="nucleotide sequence ID" value="XM_001829355.2"/>
</dbReference>
<feature type="domain" description="F-box" evidence="2">
    <location>
        <begin position="57"/>
        <end position="106"/>
    </location>
</feature>
<comment type="caution">
    <text evidence="3">The sequence shown here is derived from an EMBL/GenBank/DDBJ whole genome shotgun (WGS) entry which is preliminary data.</text>
</comment>
<dbReference type="InterPro" id="IPR001810">
    <property type="entry name" value="F-box_dom"/>
</dbReference>
<evidence type="ECO:0000313" key="4">
    <source>
        <dbReference type="Proteomes" id="UP000001861"/>
    </source>
</evidence>
<dbReference type="eggNOG" id="ENOG502SAM6">
    <property type="taxonomic scope" value="Eukaryota"/>
</dbReference>
<dbReference type="KEGG" id="cci:CC1G_00586"/>
<dbReference type="PROSITE" id="PS50181">
    <property type="entry name" value="FBOX"/>
    <property type="match status" value="1"/>
</dbReference>
<dbReference type="VEuPathDB" id="FungiDB:CC1G_00586"/>
<proteinExistence type="predicted"/>
<organism evidence="3 4">
    <name type="scientific">Coprinopsis cinerea (strain Okayama-7 / 130 / ATCC MYA-4618 / FGSC 9003)</name>
    <name type="common">Inky cap fungus</name>
    <name type="synonym">Hormographiella aspergillata</name>
    <dbReference type="NCBI Taxonomy" id="240176"/>
    <lineage>
        <taxon>Eukaryota</taxon>
        <taxon>Fungi</taxon>
        <taxon>Dikarya</taxon>
        <taxon>Basidiomycota</taxon>
        <taxon>Agaricomycotina</taxon>
        <taxon>Agaricomycetes</taxon>
        <taxon>Agaricomycetidae</taxon>
        <taxon>Agaricales</taxon>
        <taxon>Agaricineae</taxon>
        <taxon>Psathyrellaceae</taxon>
        <taxon>Coprinopsis</taxon>
    </lineage>
</organism>